<dbReference type="Pfam" id="PF07148">
    <property type="entry name" value="MalM"/>
    <property type="match status" value="1"/>
</dbReference>
<proteinExistence type="predicted"/>
<dbReference type="GO" id="GO:0042597">
    <property type="term" value="C:periplasmic space"/>
    <property type="evidence" value="ECO:0007669"/>
    <property type="project" value="InterPro"/>
</dbReference>
<organism evidence="1 2">
    <name type="scientific">Vibrio tetraodonis subsp. pristinus</name>
    <dbReference type="NCBI Taxonomy" id="2695891"/>
    <lineage>
        <taxon>Bacteria</taxon>
        <taxon>Pseudomonadati</taxon>
        <taxon>Pseudomonadota</taxon>
        <taxon>Gammaproteobacteria</taxon>
        <taxon>Vibrionales</taxon>
        <taxon>Vibrionaceae</taxon>
        <taxon>Vibrio</taxon>
    </lineage>
</organism>
<name>A0A6L8LVS9_9VIBR</name>
<dbReference type="GO" id="GO:0008643">
    <property type="term" value="P:carbohydrate transport"/>
    <property type="evidence" value="ECO:0007669"/>
    <property type="project" value="InterPro"/>
</dbReference>
<comment type="caution">
    <text evidence="1">The sequence shown here is derived from an EMBL/GenBank/DDBJ whole genome shotgun (WGS) entry which is preliminary data.</text>
</comment>
<dbReference type="Proteomes" id="UP000478571">
    <property type="component" value="Unassembled WGS sequence"/>
</dbReference>
<dbReference type="PROSITE" id="PS51257">
    <property type="entry name" value="PROKAR_LIPOPROTEIN"/>
    <property type="match status" value="1"/>
</dbReference>
<evidence type="ECO:0000313" key="2">
    <source>
        <dbReference type="Proteomes" id="UP000478571"/>
    </source>
</evidence>
<keyword evidence="2" id="KW-1185">Reference proteome</keyword>
<accession>A0A6L8LVS9</accession>
<dbReference type="InterPro" id="IPR010794">
    <property type="entry name" value="MalM"/>
</dbReference>
<evidence type="ECO:0000313" key="1">
    <source>
        <dbReference type="EMBL" id="MYM60198.1"/>
    </source>
</evidence>
<dbReference type="RefSeq" id="WP_160930564.1">
    <property type="nucleotide sequence ID" value="NZ_WWEU01000004.1"/>
</dbReference>
<reference evidence="1 2" key="1">
    <citation type="submission" date="2020-01" db="EMBL/GenBank/DDBJ databases">
        <title>Draft Genome Sequence of Vibrio sp. strain OCN044, Isolated from a Healthy Coral at Palmyra Atoll.</title>
        <authorList>
            <person name="Videau P."/>
            <person name="Loughran R."/>
            <person name="Esquivel A."/>
            <person name="Deadmond M."/>
            <person name="Paddock B.E."/>
            <person name="Saw J.H."/>
            <person name="Ushijima B."/>
        </authorList>
    </citation>
    <scope>NUCLEOTIDE SEQUENCE [LARGE SCALE GENOMIC DNA]</scope>
    <source>
        <strain evidence="1 2">OCN044</strain>
    </source>
</reference>
<dbReference type="AlphaFoldDB" id="A0A6L8LVS9"/>
<sequence length="283" mass="31217">MYFRIFALSSCIALLGCQSPEVVEQISVANTKQVTVVSDLQSVQMKLPSNKSVSLTPKSQTLKYHDIDSPVALFELPADRGEFSINITSEIGETAFVPRAIILDKSGRELERYGEEAFEYQPPRLGAGNRLSAEVDFFPPRDVESVYLLIYTDKSELNKTTMVTHPARLYAEGRGNYLPEVKDIAIPNSEYGLVNVSIDRVGFLKQLGTSSSFSNSNSQPMVAKTVEAVQPETKKYYHQAISAAVANDDLNKAIRLLEEAKALNVEGAQQVFVKAVEDSKSTL</sequence>
<dbReference type="EMBL" id="WWEU01000004">
    <property type="protein sequence ID" value="MYM60198.1"/>
    <property type="molecule type" value="Genomic_DNA"/>
</dbReference>
<gene>
    <name evidence="1" type="ORF">GTG28_13270</name>
</gene>
<protein>
    <submittedName>
        <fullName evidence="1">Transcriptional regulator</fullName>
    </submittedName>
</protein>